<feature type="domain" description="PAS" evidence="15">
    <location>
        <begin position="144"/>
        <end position="188"/>
    </location>
</feature>
<comment type="catalytic activity">
    <reaction evidence="1">
        <text>ATP + protein L-histidine = ADP + protein N-phospho-L-histidine.</text>
        <dbReference type="EC" id="2.7.13.3"/>
    </reaction>
</comment>
<name>A0ABV0J9T1_9CYAN</name>
<evidence type="ECO:0000256" key="10">
    <source>
        <dbReference type="ARBA" id="ARBA00022989"/>
    </source>
</evidence>
<keyword evidence="12" id="KW-0472">Membrane</keyword>
<dbReference type="PANTHER" id="PTHR43047:SF72">
    <property type="entry name" value="OSMOSENSING HISTIDINE PROTEIN KINASE SLN1"/>
    <property type="match status" value="1"/>
</dbReference>
<evidence type="ECO:0000256" key="11">
    <source>
        <dbReference type="ARBA" id="ARBA00023012"/>
    </source>
</evidence>
<dbReference type="EC" id="2.7.13.3" evidence="3"/>
<feature type="domain" description="Histidine kinase" evidence="14">
    <location>
        <begin position="533"/>
        <end position="776"/>
    </location>
</feature>
<dbReference type="Pfam" id="PF02518">
    <property type="entry name" value="HATPase_c"/>
    <property type="match status" value="1"/>
</dbReference>
<dbReference type="SMART" id="SM00086">
    <property type="entry name" value="PAC"/>
    <property type="match status" value="3"/>
</dbReference>
<dbReference type="NCBIfam" id="TIGR00229">
    <property type="entry name" value="sensory_box"/>
    <property type="match status" value="3"/>
</dbReference>
<feature type="domain" description="PAS" evidence="15">
    <location>
        <begin position="258"/>
        <end position="313"/>
    </location>
</feature>
<evidence type="ECO:0000256" key="2">
    <source>
        <dbReference type="ARBA" id="ARBA00004141"/>
    </source>
</evidence>
<dbReference type="InterPro" id="IPR035965">
    <property type="entry name" value="PAS-like_dom_sf"/>
</dbReference>
<feature type="domain" description="PAC" evidence="16">
    <location>
        <begin position="191"/>
        <end position="243"/>
    </location>
</feature>
<keyword evidence="6" id="KW-0812">Transmembrane</keyword>
<feature type="coiled-coil region" evidence="13">
    <location>
        <begin position="499"/>
        <end position="526"/>
    </location>
</feature>
<dbReference type="InterPro" id="IPR013655">
    <property type="entry name" value="PAS_fold_3"/>
</dbReference>
<dbReference type="InterPro" id="IPR000700">
    <property type="entry name" value="PAS-assoc_C"/>
</dbReference>
<comment type="caution">
    <text evidence="17">The sequence shown here is derived from an EMBL/GenBank/DDBJ whole genome shotgun (WGS) entry which is preliminary data.</text>
</comment>
<dbReference type="PROSITE" id="PS50109">
    <property type="entry name" value="HIS_KIN"/>
    <property type="match status" value="1"/>
</dbReference>
<evidence type="ECO:0000259" key="16">
    <source>
        <dbReference type="PROSITE" id="PS50113"/>
    </source>
</evidence>
<dbReference type="EMBL" id="JAMPKM010000009">
    <property type="protein sequence ID" value="MEP0818536.1"/>
    <property type="molecule type" value="Genomic_DNA"/>
</dbReference>
<keyword evidence="5" id="KW-0808">Transferase</keyword>
<dbReference type="Gene3D" id="3.30.450.20">
    <property type="entry name" value="PAS domain"/>
    <property type="match status" value="3"/>
</dbReference>
<dbReference type="Pfam" id="PF00512">
    <property type="entry name" value="HisKA"/>
    <property type="match status" value="1"/>
</dbReference>
<dbReference type="Proteomes" id="UP001464891">
    <property type="component" value="Unassembled WGS sequence"/>
</dbReference>
<comment type="subcellular location">
    <subcellularLocation>
        <location evidence="2">Membrane</location>
        <topology evidence="2">Multi-pass membrane protein</topology>
    </subcellularLocation>
</comment>
<feature type="coiled-coil region" evidence="13">
    <location>
        <begin position="234"/>
        <end position="265"/>
    </location>
</feature>
<dbReference type="SUPFAM" id="SSF55874">
    <property type="entry name" value="ATPase domain of HSP90 chaperone/DNA topoisomerase II/histidine kinase"/>
    <property type="match status" value="1"/>
</dbReference>
<sequence>MEVALSQLWRYGSAVLLVAIASLLILLASDPTIAANPWLIGFAPVILSARYGGLGPGLLATVLMGVACAYSSPPSLTSSGAIAPNDLVEWSVFALEGILISALMRLHTAPSQHQRGPRSKLQLRTILDNAPVGLYVVGSSSHEFMNQHLCAWLGLTSEQILGNGWIDSIHPEDREWVIRASTESLTAGQPFEAEYRILDQEGTLYWILDRAVPVRDEADQVQFFQGSCVDITARKQAEERLQSLAQQLQERTAELSASRAQMQSLLDYTPAIIYIIDVEGYMRFANAEWYRIFGPLFGNPIEGQNLRDFLPPEAAAVFFQENEEIFASAKVMTFENDMTLPDGVHTFLRIKFPLQDASGEVYAFCGVSLDITERKQGEEALRQSEERFRSLSACSPLGIFLTDTQGNCTYTNPSWQAIAGLTFEAALGEGWAQAIHPEDRERVAAYWFYCASSGQAYSDEFRFQRRETVCWVHSRSSPLFADNGQLMGHVGTVEDITERKQANEQLQALTRQLQAQNEQLTEVSRLKSEFLTNMSHELRTPLTSILGFSSVLLQKNFGALNPKQEQYLSLIHSSGDHLLALINDLLDLAKIEAGKLELDFEELNLAALCQAALEMVEVRALSKQQQLSQELPLACEFILGDRQRILQVLLNYLSNAIKFTPGGGTITLKTQVVTDVELQSFNVLEVEEEATLQGASTSMFVGLSVSDTGIGIPVEDQHLLFQTFQQVDGATDRRHGGTGLGLALTKRLVELHGGKVSFTSTCGVGSTFSAWFPLPESNVEPI</sequence>
<evidence type="ECO:0000256" key="4">
    <source>
        <dbReference type="ARBA" id="ARBA00022553"/>
    </source>
</evidence>
<dbReference type="SMART" id="SM00091">
    <property type="entry name" value="PAS"/>
    <property type="match status" value="3"/>
</dbReference>
<reference evidence="17 18" key="1">
    <citation type="submission" date="2022-04" db="EMBL/GenBank/DDBJ databases">
        <title>Positive selection, recombination, and allopatry shape intraspecific diversity of widespread and dominant cyanobacteria.</title>
        <authorList>
            <person name="Wei J."/>
            <person name="Shu W."/>
            <person name="Hu C."/>
        </authorList>
    </citation>
    <scope>NUCLEOTIDE SEQUENCE [LARGE SCALE GENOMIC DNA]</scope>
    <source>
        <strain evidence="17 18">GB2-A4</strain>
    </source>
</reference>
<feature type="domain" description="PAC" evidence="16">
    <location>
        <begin position="332"/>
        <end position="383"/>
    </location>
</feature>
<evidence type="ECO:0000256" key="3">
    <source>
        <dbReference type="ARBA" id="ARBA00012438"/>
    </source>
</evidence>
<keyword evidence="9" id="KW-0067">ATP-binding</keyword>
<dbReference type="InterPro" id="IPR001610">
    <property type="entry name" value="PAC"/>
</dbReference>
<evidence type="ECO:0000313" key="17">
    <source>
        <dbReference type="EMBL" id="MEP0818536.1"/>
    </source>
</evidence>
<keyword evidence="7" id="KW-0547">Nucleotide-binding</keyword>
<keyword evidence="8" id="KW-0418">Kinase</keyword>
<evidence type="ECO:0000259" key="14">
    <source>
        <dbReference type="PROSITE" id="PS50109"/>
    </source>
</evidence>
<evidence type="ECO:0000256" key="5">
    <source>
        <dbReference type="ARBA" id="ARBA00022679"/>
    </source>
</evidence>
<keyword evidence="11" id="KW-0902">Two-component regulatory system</keyword>
<keyword evidence="13" id="KW-0175">Coiled coil</keyword>
<dbReference type="SMART" id="SM00387">
    <property type="entry name" value="HATPase_c"/>
    <property type="match status" value="1"/>
</dbReference>
<dbReference type="Gene3D" id="3.30.565.10">
    <property type="entry name" value="Histidine kinase-like ATPase, C-terminal domain"/>
    <property type="match status" value="1"/>
</dbReference>
<dbReference type="InterPro" id="IPR025201">
    <property type="entry name" value="KdpD_TM"/>
</dbReference>
<dbReference type="PANTHER" id="PTHR43047">
    <property type="entry name" value="TWO-COMPONENT HISTIDINE PROTEIN KINASE"/>
    <property type="match status" value="1"/>
</dbReference>
<dbReference type="InterPro" id="IPR003661">
    <property type="entry name" value="HisK_dim/P_dom"/>
</dbReference>
<protein>
    <recommendedName>
        <fullName evidence="3">histidine kinase</fullName>
        <ecNumber evidence="3">2.7.13.3</ecNumber>
    </recommendedName>
</protein>
<dbReference type="InterPro" id="IPR004358">
    <property type="entry name" value="Sig_transdc_His_kin-like_C"/>
</dbReference>
<dbReference type="Gene3D" id="1.10.287.130">
    <property type="match status" value="1"/>
</dbReference>
<evidence type="ECO:0000256" key="1">
    <source>
        <dbReference type="ARBA" id="ARBA00000085"/>
    </source>
</evidence>
<evidence type="ECO:0000256" key="8">
    <source>
        <dbReference type="ARBA" id="ARBA00022777"/>
    </source>
</evidence>
<dbReference type="Pfam" id="PF08448">
    <property type="entry name" value="PAS_4"/>
    <property type="match status" value="2"/>
</dbReference>
<dbReference type="PROSITE" id="PS50112">
    <property type="entry name" value="PAS"/>
    <property type="match status" value="3"/>
</dbReference>
<evidence type="ECO:0000256" key="7">
    <source>
        <dbReference type="ARBA" id="ARBA00022741"/>
    </source>
</evidence>
<dbReference type="SUPFAM" id="SSF47384">
    <property type="entry name" value="Homodimeric domain of signal transducing histidine kinase"/>
    <property type="match status" value="1"/>
</dbReference>
<dbReference type="PRINTS" id="PR00344">
    <property type="entry name" value="BCTRLSENSOR"/>
</dbReference>
<dbReference type="InterPro" id="IPR003594">
    <property type="entry name" value="HATPase_dom"/>
</dbReference>
<feature type="domain" description="PAS" evidence="15">
    <location>
        <begin position="384"/>
        <end position="443"/>
    </location>
</feature>
<organism evidence="17 18">
    <name type="scientific">Trichocoleus desertorum GB2-A4</name>
    <dbReference type="NCBI Taxonomy" id="2933944"/>
    <lineage>
        <taxon>Bacteria</taxon>
        <taxon>Bacillati</taxon>
        <taxon>Cyanobacteriota</taxon>
        <taxon>Cyanophyceae</taxon>
        <taxon>Leptolyngbyales</taxon>
        <taxon>Trichocoleusaceae</taxon>
        <taxon>Trichocoleus</taxon>
    </lineage>
</organism>
<dbReference type="CDD" id="cd00082">
    <property type="entry name" value="HisKA"/>
    <property type="match status" value="1"/>
</dbReference>
<dbReference type="SUPFAM" id="SSF55785">
    <property type="entry name" value="PYP-like sensor domain (PAS domain)"/>
    <property type="match status" value="3"/>
</dbReference>
<accession>A0ABV0J9T1</accession>
<dbReference type="Gene3D" id="1.20.120.620">
    <property type="entry name" value="Backbone structure of the membrane domain of e. Coli histidine kinase receptor kdpd"/>
    <property type="match status" value="1"/>
</dbReference>
<dbReference type="Pfam" id="PF08447">
    <property type="entry name" value="PAS_3"/>
    <property type="match status" value="1"/>
</dbReference>
<dbReference type="CDD" id="cd16922">
    <property type="entry name" value="HATPase_EvgS-ArcB-TorS-like"/>
    <property type="match status" value="1"/>
</dbReference>
<dbReference type="InterPro" id="IPR005467">
    <property type="entry name" value="His_kinase_dom"/>
</dbReference>
<evidence type="ECO:0000259" key="15">
    <source>
        <dbReference type="PROSITE" id="PS50112"/>
    </source>
</evidence>
<evidence type="ECO:0000256" key="12">
    <source>
        <dbReference type="ARBA" id="ARBA00023136"/>
    </source>
</evidence>
<dbReference type="InterPro" id="IPR036097">
    <property type="entry name" value="HisK_dim/P_sf"/>
</dbReference>
<keyword evidence="10" id="KW-1133">Transmembrane helix</keyword>
<evidence type="ECO:0000256" key="9">
    <source>
        <dbReference type="ARBA" id="ARBA00022840"/>
    </source>
</evidence>
<dbReference type="InterPro" id="IPR013656">
    <property type="entry name" value="PAS_4"/>
</dbReference>
<keyword evidence="18" id="KW-1185">Reference proteome</keyword>
<feature type="domain" description="PAC" evidence="16">
    <location>
        <begin position="455"/>
        <end position="508"/>
    </location>
</feature>
<dbReference type="InterPro" id="IPR038318">
    <property type="entry name" value="KdpD_sf"/>
</dbReference>
<dbReference type="PROSITE" id="PS50113">
    <property type="entry name" value="PAC"/>
    <property type="match status" value="3"/>
</dbReference>
<dbReference type="InterPro" id="IPR000014">
    <property type="entry name" value="PAS"/>
</dbReference>
<dbReference type="SMART" id="SM00388">
    <property type="entry name" value="HisKA"/>
    <property type="match status" value="1"/>
</dbReference>
<proteinExistence type="predicted"/>
<evidence type="ECO:0000256" key="6">
    <source>
        <dbReference type="ARBA" id="ARBA00022692"/>
    </source>
</evidence>
<dbReference type="CDD" id="cd00130">
    <property type="entry name" value="PAS"/>
    <property type="match status" value="3"/>
</dbReference>
<dbReference type="InterPro" id="IPR036890">
    <property type="entry name" value="HATPase_C_sf"/>
</dbReference>
<evidence type="ECO:0000256" key="13">
    <source>
        <dbReference type="SAM" id="Coils"/>
    </source>
</evidence>
<evidence type="ECO:0000313" key="18">
    <source>
        <dbReference type="Proteomes" id="UP001464891"/>
    </source>
</evidence>
<keyword evidence="4" id="KW-0597">Phosphoprotein</keyword>
<gene>
    <name evidence="17" type="ORF">NC998_15665</name>
</gene>
<dbReference type="RefSeq" id="WP_190436759.1">
    <property type="nucleotide sequence ID" value="NZ_JAMPKM010000009.1"/>
</dbReference>
<dbReference type="Pfam" id="PF13493">
    <property type="entry name" value="DUF4118"/>
    <property type="match status" value="1"/>
</dbReference>